<feature type="compositionally biased region" description="Low complexity" evidence="1">
    <location>
        <begin position="780"/>
        <end position="807"/>
    </location>
</feature>
<feature type="compositionally biased region" description="Acidic residues" evidence="1">
    <location>
        <begin position="83"/>
        <end position="94"/>
    </location>
</feature>
<feature type="compositionally biased region" description="Polar residues" evidence="1">
    <location>
        <begin position="747"/>
        <end position="756"/>
    </location>
</feature>
<feature type="compositionally biased region" description="Low complexity" evidence="1">
    <location>
        <begin position="62"/>
        <end position="71"/>
    </location>
</feature>
<evidence type="ECO:0000256" key="2">
    <source>
        <dbReference type="SAM" id="SignalP"/>
    </source>
</evidence>
<feature type="compositionally biased region" description="Polar residues" evidence="1">
    <location>
        <begin position="159"/>
        <end position="174"/>
    </location>
</feature>
<evidence type="ECO:0000313" key="4">
    <source>
        <dbReference type="Proteomes" id="UP000095751"/>
    </source>
</evidence>
<evidence type="ECO:0000313" key="3">
    <source>
        <dbReference type="EMBL" id="OEU16729.1"/>
    </source>
</evidence>
<dbReference type="Proteomes" id="UP000095751">
    <property type="component" value="Unassembled WGS sequence"/>
</dbReference>
<organism evidence="3 4">
    <name type="scientific">Fragilariopsis cylindrus CCMP1102</name>
    <dbReference type="NCBI Taxonomy" id="635003"/>
    <lineage>
        <taxon>Eukaryota</taxon>
        <taxon>Sar</taxon>
        <taxon>Stramenopiles</taxon>
        <taxon>Ochrophyta</taxon>
        <taxon>Bacillariophyta</taxon>
        <taxon>Bacillariophyceae</taxon>
        <taxon>Bacillariophycidae</taxon>
        <taxon>Bacillariales</taxon>
        <taxon>Bacillariaceae</taxon>
        <taxon>Fragilariopsis</taxon>
    </lineage>
</organism>
<accession>A0A1E7FEY0</accession>
<feature type="region of interest" description="Disordered" evidence="1">
    <location>
        <begin position="663"/>
        <end position="695"/>
    </location>
</feature>
<feature type="region of interest" description="Disordered" evidence="1">
    <location>
        <begin position="883"/>
        <end position="928"/>
    </location>
</feature>
<dbReference type="AlphaFoldDB" id="A0A1E7FEY0"/>
<keyword evidence="4" id="KW-1185">Reference proteome</keyword>
<feature type="region of interest" description="Disordered" evidence="1">
    <location>
        <begin position="709"/>
        <end position="867"/>
    </location>
</feature>
<dbReference type="OrthoDB" id="10638374at2759"/>
<gene>
    <name evidence="3" type="ORF">FRACYDRAFT_239324</name>
</gene>
<feature type="region of interest" description="Disordered" evidence="1">
    <location>
        <begin position="187"/>
        <end position="213"/>
    </location>
</feature>
<feature type="compositionally biased region" description="Polar residues" evidence="1">
    <location>
        <begin position="838"/>
        <end position="851"/>
    </location>
</feature>
<feature type="compositionally biased region" description="Low complexity" evidence="1">
    <location>
        <begin position="716"/>
        <end position="746"/>
    </location>
</feature>
<feature type="region of interest" description="Disordered" evidence="1">
    <location>
        <begin position="462"/>
        <end position="483"/>
    </location>
</feature>
<feature type="region of interest" description="Disordered" evidence="1">
    <location>
        <begin position="121"/>
        <end position="174"/>
    </location>
</feature>
<proteinExistence type="predicted"/>
<feature type="compositionally biased region" description="Polar residues" evidence="1">
    <location>
        <begin position="901"/>
        <end position="913"/>
    </location>
</feature>
<feature type="signal peptide" evidence="2">
    <location>
        <begin position="1"/>
        <end position="24"/>
    </location>
</feature>
<dbReference type="InParanoid" id="A0A1E7FEY0"/>
<feature type="compositionally biased region" description="Polar residues" evidence="1">
    <location>
        <begin position="997"/>
        <end position="1008"/>
    </location>
</feature>
<name>A0A1E7FEY0_9STRA</name>
<keyword evidence="2" id="KW-0732">Signal</keyword>
<feature type="region of interest" description="Disordered" evidence="1">
    <location>
        <begin position="1034"/>
        <end position="1059"/>
    </location>
</feature>
<feature type="compositionally biased region" description="Basic and acidic residues" evidence="1">
    <location>
        <begin position="72"/>
        <end position="82"/>
    </location>
</feature>
<feature type="compositionally biased region" description="Acidic residues" evidence="1">
    <location>
        <begin position="121"/>
        <end position="133"/>
    </location>
</feature>
<feature type="chain" id="PRO_5009193025" description="SEA domain-containing protein" evidence="2">
    <location>
        <begin position="25"/>
        <end position="1118"/>
    </location>
</feature>
<feature type="compositionally biased region" description="Basic residues" evidence="1">
    <location>
        <begin position="1049"/>
        <end position="1059"/>
    </location>
</feature>
<feature type="region of interest" description="Disordered" evidence="1">
    <location>
        <begin position="42"/>
        <end position="96"/>
    </location>
</feature>
<feature type="compositionally biased region" description="Low complexity" evidence="1">
    <location>
        <begin position="42"/>
        <end position="52"/>
    </location>
</feature>
<dbReference type="KEGG" id="fcy:FRACYDRAFT_239324"/>
<feature type="region of interest" description="Disordered" evidence="1">
    <location>
        <begin position="988"/>
        <end position="1011"/>
    </location>
</feature>
<reference evidence="3 4" key="1">
    <citation type="submission" date="2016-09" db="EMBL/GenBank/DDBJ databases">
        <title>Extensive genetic diversity and differential bi-allelic expression allows diatom success in the polar Southern Ocean.</title>
        <authorList>
            <consortium name="DOE Joint Genome Institute"/>
            <person name="Mock T."/>
            <person name="Otillar R.P."/>
            <person name="Strauss J."/>
            <person name="Dupont C."/>
            <person name="Frickenhaus S."/>
            <person name="Maumus F."/>
            <person name="Mcmullan M."/>
            <person name="Sanges R."/>
            <person name="Schmutz J."/>
            <person name="Toseland A."/>
            <person name="Valas R."/>
            <person name="Veluchamy A."/>
            <person name="Ward B.J."/>
            <person name="Allen A."/>
            <person name="Barry K."/>
            <person name="Falciatore A."/>
            <person name="Ferrante M."/>
            <person name="Fortunato A.E."/>
            <person name="Gloeckner G."/>
            <person name="Gruber A."/>
            <person name="Hipkin R."/>
            <person name="Janech M."/>
            <person name="Kroth P."/>
            <person name="Leese F."/>
            <person name="Lindquist E."/>
            <person name="Lyon B.R."/>
            <person name="Martin J."/>
            <person name="Mayer C."/>
            <person name="Parker M."/>
            <person name="Quesneville H."/>
            <person name="Raymond J."/>
            <person name="Uhlig C."/>
            <person name="Valentin K.U."/>
            <person name="Worden A.Z."/>
            <person name="Armbrust E.V."/>
            <person name="Bowler C."/>
            <person name="Green B."/>
            <person name="Moulton V."/>
            <person name="Van Oosterhout C."/>
            <person name="Grigoriev I."/>
        </authorList>
    </citation>
    <scope>NUCLEOTIDE SEQUENCE [LARGE SCALE GENOMIC DNA]</scope>
    <source>
        <strain evidence="3 4">CCMP1102</strain>
    </source>
</reference>
<dbReference type="EMBL" id="KV784358">
    <property type="protein sequence ID" value="OEU16729.1"/>
    <property type="molecule type" value="Genomic_DNA"/>
</dbReference>
<evidence type="ECO:0008006" key="5">
    <source>
        <dbReference type="Google" id="ProtNLM"/>
    </source>
</evidence>
<feature type="compositionally biased region" description="Polar residues" evidence="1">
    <location>
        <begin position="808"/>
        <end position="828"/>
    </location>
</feature>
<evidence type="ECO:0000256" key="1">
    <source>
        <dbReference type="SAM" id="MobiDB-lite"/>
    </source>
</evidence>
<sequence>MSRILSLTLIFALVVLKETQLGYAAKSSKNYIRGQQGLLRRSSLPRTSLSESSGDESKSESESSLLSGGSSADDRRLQRQDDNDVDTQVDDDDYPPCTYYYPTKKSKFNKYDDDWYNDCKEDEDDDDKDDENDFPTTKPTEIAPIGFNESPTEDPGRSSWYQTKPPSPFYSSDSSLEIVTAPNKVKANTSRPTIPITPPAPTTTTVASKKPSLRPTIAPPPAQQIPPPTSWDSAIVVSEETSAGTVFKEEKQPSCLEAQSGQVVQTSINFTIYYEYELLTNRKADLTNVVWPAVDEVFQRYIALNFIDCDIDVETDGASTTFASRLESVSSEPIDSVGTMYPDGWSSEIANNSSRTSSSCTNIVVDDMSLNEEEIFCDVVMGSVTIYLSDVSYMDSASDPSIQFLEYRNDIFQSLRGEINAGGDGLSPFLDESLGIHSLYFITEPIDSNLVATLTIPQTIKSDSSGGSSTGVNSSETNQSSSSSFPAVAASLTALTLFFMVASGLFIHRRRKLLDDVDANLKQEAKTPQTPRMDDDDDADFFGFFGREESYGLDISDDESGDDSVLDDSSKDFSMYRKSFPRRAYNLNQSLDSEYDIPRVPSSDFETVYGREDSTCDDSASFDYSHAGVSMQLLSPDGTVGTYDPTKCDPSPTASSCYLAPSVIDYPDDESSMKESITNESRSTPEDPVPSSSNSVIMKVANDILNDVQEEEEEPTTTTPPNTSSSSTLEYILSLGSSVMSSSPKSNTGGPSSTPLKDSVIMSVANDILNDVQEEEEEPTATTPPNTSSSSTLEYILSLGSSVVSSSPKSNTGGASSTPLKDSPTSIAATLGIERSPFASTASSPSISAHTKTPFKESPTSTVVTPGIKSKLDASSINYCSPTSITDRGILKTPPPRLSSDIDTAGSSESTGSSDHEEQLVEVSPSPSSRLVYLTNRRKALEDRFQNYRRSLSESINTMNDPAGGSWTASREFTRSVSLYKNSDQSSPAILGASPRSIGTSRVRTPSPGNKVLCGITPKTSNMTVDEQIISIPPGDSTTTERVQEKQHFRPPRTPRTPRVRNNYTSLNDIEDILDNDHGWRVSSKKDGDEKKVMDAFLSSRSSTKTEPVQFQADTVIL</sequence>
<protein>
    <recommendedName>
        <fullName evidence="5">SEA domain-containing protein</fullName>
    </recommendedName>
</protein>